<evidence type="ECO:0000256" key="1">
    <source>
        <dbReference type="SAM" id="MobiDB-lite"/>
    </source>
</evidence>
<name>A0AAD9KVE4_RIDPI</name>
<feature type="region of interest" description="Disordered" evidence="1">
    <location>
        <begin position="22"/>
        <end position="41"/>
    </location>
</feature>
<dbReference type="Proteomes" id="UP001209878">
    <property type="component" value="Unassembled WGS sequence"/>
</dbReference>
<gene>
    <name evidence="2" type="ORF">NP493_564g02039</name>
</gene>
<dbReference type="EMBL" id="JAODUO010000564">
    <property type="protein sequence ID" value="KAK2178055.1"/>
    <property type="molecule type" value="Genomic_DNA"/>
</dbReference>
<proteinExistence type="predicted"/>
<keyword evidence="3" id="KW-1185">Reference proteome</keyword>
<dbReference type="AlphaFoldDB" id="A0AAD9KVE4"/>
<accession>A0AAD9KVE4</accession>
<organism evidence="2 3">
    <name type="scientific">Ridgeia piscesae</name>
    <name type="common">Tubeworm</name>
    <dbReference type="NCBI Taxonomy" id="27915"/>
    <lineage>
        <taxon>Eukaryota</taxon>
        <taxon>Metazoa</taxon>
        <taxon>Spiralia</taxon>
        <taxon>Lophotrochozoa</taxon>
        <taxon>Annelida</taxon>
        <taxon>Polychaeta</taxon>
        <taxon>Sedentaria</taxon>
        <taxon>Canalipalpata</taxon>
        <taxon>Sabellida</taxon>
        <taxon>Siboglinidae</taxon>
        <taxon>Ridgeia</taxon>
    </lineage>
</organism>
<evidence type="ECO:0000313" key="2">
    <source>
        <dbReference type="EMBL" id="KAK2178055.1"/>
    </source>
</evidence>
<sequence length="321" mass="35478">MRSKRVVSSTHSVVSLGDCRSSPIQWSSGIPQPTQSALSPSRSVTLSSSLSLRSTLPVNNSIYSQKSLPYGDDTDAPQSDGNEFGSSDLTNVTDNGLSMDTTPGLADSATWSHGNSSNYWTTRDTNVTASPKCPSAPSTARSPLRDRRASCDMSTWLQRPPTHANTRHASPHPKTRDTPRPTSQFADSSARAQTQCADSTTRAQAQCADELTSLKDSMDVTSERAAGYDRQRIRNPSCATSIHNENSQETYEKVRREYQHHISAPAKRDRVARQTRRKTLEESRIGSKLKSCATDRSCRSVNSDKPLRTRHDDVYWRLCNL</sequence>
<protein>
    <submittedName>
        <fullName evidence="2">Uncharacterized protein</fullName>
    </submittedName>
</protein>
<feature type="compositionally biased region" description="Polar residues" evidence="1">
    <location>
        <begin position="22"/>
        <end position="37"/>
    </location>
</feature>
<feature type="compositionally biased region" description="Polar residues" evidence="1">
    <location>
        <begin position="76"/>
        <end position="101"/>
    </location>
</feature>
<feature type="compositionally biased region" description="Polar residues" evidence="1">
    <location>
        <begin position="180"/>
        <end position="193"/>
    </location>
</feature>
<evidence type="ECO:0000313" key="3">
    <source>
        <dbReference type="Proteomes" id="UP001209878"/>
    </source>
</evidence>
<feature type="compositionally biased region" description="Polar residues" evidence="1">
    <location>
        <begin position="109"/>
        <end position="129"/>
    </location>
</feature>
<reference evidence="2" key="1">
    <citation type="journal article" date="2023" name="Mol. Biol. Evol.">
        <title>Third-Generation Sequencing Reveals the Adaptive Role of the Epigenome in Three Deep-Sea Polychaetes.</title>
        <authorList>
            <person name="Perez M."/>
            <person name="Aroh O."/>
            <person name="Sun Y."/>
            <person name="Lan Y."/>
            <person name="Juniper S.K."/>
            <person name="Young C.R."/>
            <person name="Angers B."/>
            <person name="Qian P.Y."/>
        </authorList>
    </citation>
    <scope>NUCLEOTIDE SEQUENCE</scope>
    <source>
        <strain evidence="2">R07B-5</strain>
    </source>
</reference>
<comment type="caution">
    <text evidence="2">The sequence shown here is derived from an EMBL/GenBank/DDBJ whole genome shotgun (WGS) entry which is preliminary data.</text>
</comment>
<feature type="region of interest" description="Disordered" evidence="1">
    <location>
        <begin position="62"/>
        <end position="193"/>
    </location>
</feature>
<feature type="compositionally biased region" description="Polar residues" evidence="1">
    <location>
        <begin position="152"/>
        <end position="164"/>
    </location>
</feature>